<dbReference type="AlphaFoldDB" id="A0A921IP49"/>
<name>A0A921IP49_9FIRM</name>
<feature type="transmembrane region" description="Helical" evidence="1">
    <location>
        <begin position="63"/>
        <end position="82"/>
    </location>
</feature>
<feature type="transmembrane region" description="Helical" evidence="1">
    <location>
        <begin position="625"/>
        <end position="643"/>
    </location>
</feature>
<accession>A0A921IP49</accession>
<evidence type="ECO:0000313" key="3">
    <source>
        <dbReference type="Proteomes" id="UP000782880"/>
    </source>
</evidence>
<organism evidence="2 3">
    <name type="scientific">Subdoligranulum variabile</name>
    <dbReference type="NCBI Taxonomy" id="214851"/>
    <lineage>
        <taxon>Bacteria</taxon>
        <taxon>Bacillati</taxon>
        <taxon>Bacillota</taxon>
        <taxon>Clostridia</taxon>
        <taxon>Eubacteriales</taxon>
        <taxon>Oscillospiraceae</taxon>
        <taxon>Subdoligranulum</taxon>
    </lineage>
</organism>
<reference evidence="2" key="1">
    <citation type="journal article" date="2021" name="PeerJ">
        <title>Extensive microbial diversity within the chicken gut microbiome revealed by metagenomics and culture.</title>
        <authorList>
            <person name="Gilroy R."/>
            <person name="Ravi A."/>
            <person name="Getino M."/>
            <person name="Pursley I."/>
            <person name="Horton D.L."/>
            <person name="Alikhan N.F."/>
            <person name="Baker D."/>
            <person name="Gharbi K."/>
            <person name="Hall N."/>
            <person name="Watson M."/>
            <person name="Adriaenssens E.M."/>
            <person name="Foster-Nyarko E."/>
            <person name="Jarju S."/>
            <person name="Secka A."/>
            <person name="Antonio M."/>
            <person name="Oren A."/>
            <person name="Chaudhuri R.R."/>
            <person name="La Ragione R."/>
            <person name="Hildebrand F."/>
            <person name="Pallen M.J."/>
        </authorList>
    </citation>
    <scope>NUCLEOTIDE SEQUENCE</scope>
    <source>
        <strain evidence="2">ChiBcec21-2208</strain>
    </source>
</reference>
<feature type="transmembrane region" description="Helical" evidence="1">
    <location>
        <begin position="33"/>
        <end position="51"/>
    </location>
</feature>
<feature type="transmembrane region" description="Helical" evidence="1">
    <location>
        <begin position="726"/>
        <end position="742"/>
    </location>
</feature>
<feature type="transmembrane region" description="Helical" evidence="1">
    <location>
        <begin position="436"/>
        <end position="455"/>
    </location>
</feature>
<keyword evidence="1" id="KW-0812">Transmembrane</keyword>
<reference evidence="2" key="2">
    <citation type="submission" date="2021-09" db="EMBL/GenBank/DDBJ databases">
        <authorList>
            <person name="Gilroy R."/>
        </authorList>
    </citation>
    <scope>NUCLEOTIDE SEQUENCE</scope>
    <source>
        <strain evidence="2">ChiBcec21-2208</strain>
    </source>
</reference>
<keyword evidence="1" id="KW-1133">Transmembrane helix</keyword>
<dbReference type="Proteomes" id="UP000782880">
    <property type="component" value="Unassembled WGS sequence"/>
</dbReference>
<feature type="transmembrane region" description="Helical" evidence="1">
    <location>
        <begin position="663"/>
        <end position="684"/>
    </location>
</feature>
<keyword evidence="1" id="KW-0472">Membrane</keyword>
<feature type="transmembrane region" description="Helical" evidence="1">
    <location>
        <begin position="94"/>
        <end position="118"/>
    </location>
</feature>
<feature type="transmembrane region" description="Helical" evidence="1">
    <location>
        <begin position="525"/>
        <end position="556"/>
    </location>
</feature>
<evidence type="ECO:0000313" key="2">
    <source>
        <dbReference type="EMBL" id="HJG29318.1"/>
    </source>
</evidence>
<feature type="transmembrane region" description="Helical" evidence="1">
    <location>
        <begin position="261"/>
        <end position="278"/>
    </location>
</feature>
<feature type="transmembrane region" description="Helical" evidence="1">
    <location>
        <begin position="576"/>
        <end position="593"/>
    </location>
</feature>
<feature type="transmembrane region" description="Helical" evidence="1">
    <location>
        <begin position="493"/>
        <end position="513"/>
    </location>
</feature>
<feature type="transmembrane region" description="Helical" evidence="1">
    <location>
        <begin position="763"/>
        <end position="783"/>
    </location>
</feature>
<dbReference type="EMBL" id="DYVE01000302">
    <property type="protein sequence ID" value="HJG29318.1"/>
    <property type="molecule type" value="Genomic_DNA"/>
</dbReference>
<protein>
    <submittedName>
        <fullName evidence="2">Uncharacterized protein</fullName>
    </submittedName>
</protein>
<feature type="transmembrane region" description="Helical" evidence="1">
    <location>
        <begin position="467"/>
        <end position="487"/>
    </location>
</feature>
<comment type="caution">
    <text evidence="2">The sequence shown here is derived from an EMBL/GenBank/DDBJ whole genome shotgun (WGS) entry which is preliminary data.</text>
</comment>
<feature type="transmembrane region" description="Helical" evidence="1">
    <location>
        <begin position="298"/>
        <end position="316"/>
    </location>
</feature>
<feature type="transmembrane region" description="Helical" evidence="1">
    <location>
        <begin position="696"/>
        <end position="720"/>
    </location>
</feature>
<evidence type="ECO:0000256" key="1">
    <source>
        <dbReference type="SAM" id="Phobius"/>
    </source>
</evidence>
<proteinExistence type="predicted"/>
<sequence>MLILTILLTLCIAAVAAYLPGRVCQRPLRRADLWAGPGLVLGVWIWAACIYSKPGLTEDFDAFRMLGITGMALWACAVAAGFRLRHRLPRFRTGAAVGLLLAAALGLELFVCNLNFWATHSYTPVDLRSYLTEEVNPDTPLTLTEEHNTLTFAGLDQELYNLQLVGLSYQYDGPHPEVQKPLFTLTVAATDEASSASRQSWPWQVAVKATRSQTRSLDLSGKASTLTLTAFAYEGEYRQYPLSYTLQTVYANVPRPLDFSLIRFVVLFGLLAAAFALRPASVLWQHAYLEHTRRYRPAVVLVMVVLAALAFAAPFADRFNAGVATSFYNTVDWDGESRITFTKHINDWANDTAAQYGALAHSLLNGRLDLEKDPPEAMLTMENPYDTAARQEAAPDALWDVAYYEGRYYVYFGVVPCLLFQLPFEALTGVGDLPPSLPMILMSWLFILASFGCVKQALRRWFPRASAAAYLLTATGIAAGSQIYYLLLRPSTYEYAILCGAAFVMLAIWQWLAAANTPLEKRGRLVAHLVLGSLCMALVAGCRPQMELFAVLAVPIFWQRYVREKRLCSRQGAGEAVAFLLPVIAVALLLMWYNAARFGSPFDFGANYNLTSNDMTRRGFSVGRIAPAVLTFLFGIPGGSTVFPYLTATRMETNYMGLTITELFYGGAFACLPLLWGLAVLPLCRHRLEQRRDLRGILRLVLLAMLVLAVLDCEMAGMLYRYQSDWLGPLLLAAALAWLLAEQTLQAHAGQPGITALQTACRTLLPLAVLAGAAYNFCVYFAAEPGLIGQNPSLYQNVSRLIQFWL</sequence>
<gene>
    <name evidence="2" type="ORF">K8V20_11835</name>
</gene>